<proteinExistence type="predicted"/>
<dbReference type="InterPro" id="IPR016875">
    <property type="entry name" value="UCP028200"/>
</dbReference>
<dbReference type="PIRSF" id="PIRSF028200">
    <property type="entry name" value="UCP028200"/>
    <property type="match status" value="1"/>
</dbReference>
<reference evidence="1 2" key="2">
    <citation type="submission" date="2021-08" db="EMBL/GenBank/DDBJ databases">
        <title>Massilia sp. R798.</title>
        <authorList>
            <person name="Baek J.H."/>
            <person name="Jung H.S."/>
            <person name="Kim K.R."/>
            <person name="Jeon C.O."/>
        </authorList>
    </citation>
    <scope>NUCLEOTIDE SEQUENCE [LARGE SCALE GENOMIC DNA]</scope>
    <source>
        <strain evidence="1 2">R798</strain>
    </source>
</reference>
<dbReference type="RefSeq" id="WP_223465454.1">
    <property type="nucleotide sequence ID" value="NZ_JAFBIL020000001.1"/>
</dbReference>
<organism evidence="1 2">
    <name type="scientific">Massilia soli</name>
    <dbReference type="NCBI Taxonomy" id="2792854"/>
    <lineage>
        <taxon>Bacteria</taxon>
        <taxon>Pseudomonadati</taxon>
        <taxon>Pseudomonadota</taxon>
        <taxon>Betaproteobacteria</taxon>
        <taxon>Burkholderiales</taxon>
        <taxon>Oxalobacteraceae</taxon>
        <taxon>Telluria group</taxon>
        <taxon>Massilia</taxon>
    </lineage>
</organism>
<dbReference type="PROSITE" id="PS51257">
    <property type="entry name" value="PROKAR_LIPOPROTEIN"/>
    <property type="match status" value="1"/>
</dbReference>
<protein>
    <submittedName>
        <fullName evidence="1">DUF6279 family lipoprotein</fullName>
    </submittedName>
</protein>
<dbReference type="Pfam" id="PF19795">
    <property type="entry name" value="DUF6279"/>
    <property type="match status" value="1"/>
</dbReference>
<reference evidence="1 2" key="1">
    <citation type="submission" date="2021-01" db="EMBL/GenBank/DDBJ databases">
        <authorList>
            <person name="Ruan W."/>
            <person name="Khan S.A."/>
            <person name="Jeon C.O."/>
        </authorList>
    </citation>
    <scope>NUCLEOTIDE SEQUENCE [LARGE SCALE GENOMIC DNA]</scope>
    <source>
        <strain evidence="1 2">R798</strain>
    </source>
</reference>
<comment type="caution">
    <text evidence="1">The sequence shown here is derived from an EMBL/GenBank/DDBJ whole genome shotgun (WGS) entry which is preliminary data.</text>
</comment>
<keyword evidence="2" id="KW-1185">Reference proteome</keyword>
<dbReference type="EMBL" id="JAFBIL020000001">
    <property type="protein sequence ID" value="MBZ2206244.1"/>
    <property type="molecule type" value="Genomic_DNA"/>
</dbReference>
<evidence type="ECO:0000313" key="2">
    <source>
        <dbReference type="Proteomes" id="UP000809349"/>
    </source>
</evidence>
<evidence type="ECO:0000313" key="1">
    <source>
        <dbReference type="EMBL" id="MBZ2206244.1"/>
    </source>
</evidence>
<gene>
    <name evidence="1" type="ORF">I4X03_003105</name>
</gene>
<dbReference type="Proteomes" id="UP000809349">
    <property type="component" value="Unassembled WGS sequence"/>
</dbReference>
<accession>A0ABS7SJ58</accession>
<name>A0ABS7SJ58_9BURK</name>
<sequence length="299" mass="35060">MKKFNTQDNLFHRIRLLCMIGLVLTVAACSSIRLTYNNGDSLLYYWLNAYVDIDSDQSDWVKQDIDDLFQWHRSTQLKDYVQLLQKGQRQLAGNMTQADLLASYREVRERGEKLANKAVPDLAQLAISLKPDQINTLARKFESNNDKYRKKFLRGDRDDRNKVRYKKAMEQFELWFGNFSREQEAALRKASDARPLDNEMWLDERMRRQQMILAMLRKVHDQKLSKEAAMPLVQQLVRDVFTRMDSPERKAFYDASLDGTTKMMLTAIKIATPEQKAHAHKRMQGWIDDFNVLAASKQN</sequence>
<keyword evidence="1" id="KW-0449">Lipoprotein</keyword>